<accession>A0AA37UH74</accession>
<reference evidence="17 18" key="1">
    <citation type="journal article" date="2014" name="Int. J. Syst. Evol. Microbiol.">
        <title>Complete genome sequence of Corynebacterium casei LMG S-19264T (=DSM 44701T), isolated from a smear-ripened cheese.</title>
        <authorList>
            <consortium name="US DOE Joint Genome Institute (JGI-PGF)"/>
            <person name="Walter F."/>
            <person name="Albersmeier A."/>
            <person name="Kalinowski J."/>
            <person name="Ruckert C."/>
        </authorList>
    </citation>
    <scope>NUCLEOTIDE SEQUENCE [LARGE SCALE GENOMIC DNA]</scope>
    <source>
        <strain evidence="17 18">NBRC 112289</strain>
    </source>
</reference>
<comment type="cofactor">
    <cofactor evidence="1">
        <name>FMN</name>
        <dbReference type="ChEBI" id="CHEBI:58210"/>
    </cofactor>
</comment>
<gene>
    <name evidence="17" type="ORF">GCM10025874_00930</name>
</gene>
<dbReference type="Pfam" id="PF04898">
    <property type="entry name" value="Glu_syn_central"/>
    <property type="match status" value="1"/>
</dbReference>
<dbReference type="InterPro" id="IPR050711">
    <property type="entry name" value="ET-N_metabolism_enzyme"/>
</dbReference>
<dbReference type="GO" id="GO:0006537">
    <property type="term" value="P:glutamate biosynthetic process"/>
    <property type="evidence" value="ECO:0007669"/>
    <property type="project" value="UniProtKB-KW"/>
</dbReference>
<evidence type="ECO:0000256" key="11">
    <source>
        <dbReference type="ARBA" id="ARBA00023014"/>
    </source>
</evidence>
<feature type="region of interest" description="Disordered" evidence="15">
    <location>
        <begin position="605"/>
        <end position="643"/>
    </location>
</feature>
<evidence type="ECO:0000256" key="15">
    <source>
        <dbReference type="SAM" id="MobiDB-lite"/>
    </source>
</evidence>
<evidence type="ECO:0000256" key="4">
    <source>
        <dbReference type="ARBA" id="ARBA00022605"/>
    </source>
</evidence>
<evidence type="ECO:0000256" key="6">
    <source>
        <dbReference type="ARBA" id="ARBA00022643"/>
    </source>
</evidence>
<organism evidence="17 18">
    <name type="scientific">Arenivirga flava</name>
    <dbReference type="NCBI Taxonomy" id="1930060"/>
    <lineage>
        <taxon>Bacteria</taxon>
        <taxon>Bacillati</taxon>
        <taxon>Actinomycetota</taxon>
        <taxon>Actinomycetes</taxon>
        <taxon>Micrococcales</taxon>
        <taxon>Microbacteriaceae</taxon>
        <taxon>Arenivirga</taxon>
    </lineage>
</organism>
<dbReference type="GO" id="GO:0019676">
    <property type="term" value="P:ammonia assimilation cycle"/>
    <property type="evidence" value="ECO:0007669"/>
    <property type="project" value="TreeGrafter"/>
</dbReference>
<dbReference type="Gene3D" id="3.60.20.10">
    <property type="entry name" value="Glutamine Phosphoribosylpyrophosphate, subunit 1, domain 1"/>
    <property type="match status" value="1"/>
</dbReference>
<feature type="compositionally biased region" description="Low complexity" evidence="15">
    <location>
        <begin position="792"/>
        <end position="814"/>
    </location>
</feature>
<evidence type="ECO:0000256" key="12">
    <source>
        <dbReference type="ARBA" id="ARBA00023164"/>
    </source>
</evidence>
<sequence length="814" mass="88372">MTLDRIGLYDPARESSACGVGFITRKDGTPSHDVIVRGDAALCAIPHRGGMSAEGVGDGAGVNVDLSAEFFGALVGEPLEPGRFGVGNFFLPDDVAQEDEARRVVTEAVEATGLEVLVVRPVPVDHGAAVPAAERLQLPILQWVFRAPEGWDRTRTDEAANQALLAIESEAYGRPELAGLYPLSLSTRTQTLKGRLNSNEVIPYFVDLLDERHSVRTLYFHTRFSTNTEPHPTMAQPFRLMAHNGELNTDRKNRLSDEALARAKDRTIVRPHGQSDSSRLDQTLQSRVFDDGLDLVEAIVALMPPAWENDATLPQHVRDMLEYFSLYEEKNDGPAAVIFSDGDVVGARLDRLGLRPLRTVETAEYLMVSSEAGQLHADPDEVLHRGRIEAGGMLTFDHRTGRQLRSREALELLAARRDYGALLAEARTPLDAIALDGLERGDDTLGYEGDLSRSGRYVSYSLNQESFRFLMDPMLATGGERISAMGYGNAIHALADQEGGMAKYFSQRFAQVTNPPLDSIREADGMTFRVALGAKPDGGASATHQLVVESPILSQLDMLRLREQTLTPSSASTSSTRRSWATPTPTRPRWSRRWMRWRMRWSPSRARPAASPWSPTAASTPSTRPCRCCSPSRRSTSASSRPACDCASRSWRRAVSCRARTTSRAPSASARAPCTASAPVCAPRSSSPRPPAPPASRPTPTGPSTGSARRRSSSWARRWAVWASAPSRATSAASSSSRTTSTPATPCSRAPSRTSTLPSAAWASPASPRRRPTGTPARARCRPTGRCRCWGSSRSAPRAPATASARPRCAASPS</sequence>
<feature type="region of interest" description="Disordered" evidence="15">
    <location>
        <begin position="657"/>
        <end position="814"/>
    </location>
</feature>
<dbReference type="SUPFAM" id="SSF51395">
    <property type="entry name" value="FMN-linked oxidoreductases"/>
    <property type="match status" value="1"/>
</dbReference>
<evidence type="ECO:0000256" key="7">
    <source>
        <dbReference type="ARBA" id="ARBA00022723"/>
    </source>
</evidence>
<dbReference type="PANTHER" id="PTHR11938">
    <property type="entry name" value="FAD NADPH DEHYDROGENASE/OXIDOREDUCTASE"/>
    <property type="match status" value="1"/>
</dbReference>
<keyword evidence="9" id="KW-0560">Oxidoreductase</keyword>
<dbReference type="Gene3D" id="3.20.20.70">
    <property type="entry name" value="Aldolase class I"/>
    <property type="match status" value="1"/>
</dbReference>
<keyword evidence="4" id="KW-0028">Amino-acid biosynthesis</keyword>
<comment type="pathway">
    <text evidence="14">Amino-acid biosynthesis.</text>
</comment>
<keyword evidence="12" id="KW-0314">Glutamate biosynthesis</keyword>
<dbReference type="GO" id="GO:0046872">
    <property type="term" value="F:metal ion binding"/>
    <property type="evidence" value="ECO:0007669"/>
    <property type="project" value="UniProtKB-KW"/>
</dbReference>
<keyword evidence="11" id="KW-0411">Iron-sulfur</keyword>
<dbReference type="Proteomes" id="UP001157160">
    <property type="component" value="Unassembled WGS sequence"/>
</dbReference>
<feature type="domain" description="Glutamine amidotransferase type-2" evidence="16">
    <location>
        <begin position="18"/>
        <end position="399"/>
    </location>
</feature>
<keyword evidence="10" id="KW-0408">Iron</keyword>
<evidence type="ECO:0000313" key="17">
    <source>
        <dbReference type="EMBL" id="GMA26840.1"/>
    </source>
</evidence>
<comment type="similarity">
    <text evidence="3">Belongs to the glutamate synthase family.</text>
</comment>
<dbReference type="EMBL" id="BSUL01000001">
    <property type="protein sequence ID" value="GMA26840.1"/>
    <property type="molecule type" value="Genomic_DNA"/>
</dbReference>
<evidence type="ECO:0000256" key="9">
    <source>
        <dbReference type="ARBA" id="ARBA00023002"/>
    </source>
</evidence>
<comment type="caution">
    <text evidence="17">The sequence shown here is derived from an EMBL/GenBank/DDBJ whole genome shotgun (WGS) entry which is preliminary data.</text>
</comment>
<evidence type="ECO:0000256" key="13">
    <source>
        <dbReference type="ARBA" id="ARBA00023291"/>
    </source>
</evidence>
<dbReference type="PANTHER" id="PTHR11938:SF133">
    <property type="entry name" value="GLUTAMATE SYNTHASE (NADH)"/>
    <property type="match status" value="1"/>
</dbReference>
<evidence type="ECO:0000256" key="14">
    <source>
        <dbReference type="ARBA" id="ARBA00029440"/>
    </source>
</evidence>
<dbReference type="AlphaFoldDB" id="A0AA37UH74"/>
<dbReference type="PROSITE" id="PS51278">
    <property type="entry name" value="GATASE_TYPE_2"/>
    <property type="match status" value="1"/>
</dbReference>
<keyword evidence="6" id="KW-0288">FMN</keyword>
<keyword evidence="7" id="KW-0479">Metal-binding</keyword>
<dbReference type="GO" id="GO:0051538">
    <property type="term" value="F:3 iron, 4 sulfur cluster binding"/>
    <property type="evidence" value="ECO:0007669"/>
    <property type="project" value="UniProtKB-KW"/>
</dbReference>
<proteinExistence type="inferred from homology"/>
<keyword evidence="18" id="KW-1185">Reference proteome</keyword>
<dbReference type="InterPro" id="IPR029055">
    <property type="entry name" value="Ntn_hydrolases_N"/>
</dbReference>
<keyword evidence="13" id="KW-0003">3Fe-4S</keyword>
<evidence type="ECO:0000313" key="18">
    <source>
        <dbReference type="Proteomes" id="UP001157160"/>
    </source>
</evidence>
<keyword evidence="5" id="KW-0285">Flavoprotein</keyword>
<dbReference type="GO" id="GO:0015930">
    <property type="term" value="F:glutamate synthase activity"/>
    <property type="evidence" value="ECO:0007669"/>
    <property type="project" value="InterPro"/>
</dbReference>
<protein>
    <recommendedName>
        <fullName evidence="16">Glutamine amidotransferase type-2 domain-containing protein</fullName>
    </recommendedName>
</protein>
<evidence type="ECO:0000256" key="10">
    <source>
        <dbReference type="ARBA" id="ARBA00023004"/>
    </source>
</evidence>
<evidence type="ECO:0000256" key="5">
    <source>
        <dbReference type="ARBA" id="ARBA00022630"/>
    </source>
</evidence>
<evidence type="ECO:0000256" key="1">
    <source>
        <dbReference type="ARBA" id="ARBA00001917"/>
    </source>
</evidence>
<dbReference type="CDD" id="cd00713">
    <property type="entry name" value="GltS"/>
    <property type="match status" value="1"/>
</dbReference>
<feature type="compositionally biased region" description="Low complexity" evidence="15">
    <location>
        <begin position="657"/>
        <end position="687"/>
    </location>
</feature>
<feature type="compositionally biased region" description="Low complexity" evidence="15">
    <location>
        <begin position="567"/>
        <end position="588"/>
    </location>
</feature>
<evidence type="ECO:0000256" key="8">
    <source>
        <dbReference type="ARBA" id="ARBA00022962"/>
    </source>
</evidence>
<dbReference type="InterPro" id="IPR017932">
    <property type="entry name" value="GATase_2_dom"/>
</dbReference>
<feature type="region of interest" description="Disordered" evidence="15">
    <location>
        <begin position="566"/>
        <end position="589"/>
    </location>
</feature>
<dbReference type="InterPro" id="IPR013785">
    <property type="entry name" value="Aldolase_TIM"/>
</dbReference>
<evidence type="ECO:0000259" key="16">
    <source>
        <dbReference type="PROSITE" id="PS51278"/>
    </source>
</evidence>
<evidence type="ECO:0000256" key="3">
    <source>
        <dbReference type="ARBA" id="ARBA00009716"/>
    </source>
</evidence>
<comment type="cofactor">
    <cofactor evidence="2">
        <name>[3Fe-4S] cluster</name>
        <dbReference type="ChEBI" id="CHEBI:21137"/>
    </cofactor>
</comment>
<keyword evidence="8" id="KW-0315">Glutamine amidotransferase</keyword>
<name>A0AA37UH74_9MICO</name>
<evidence type="ECO:0000256" key="2">
    <source>
        <dbReference type="ARBA" id="ARBA00001927"/>
    </source>
</evidence>
<dbReference type="InterPro" id="IPR006982">
    <property type="entry name" value="Glu_synth_centr_N"/>
</dbReference>
<feature type="compositionally biased region" description="Pro residues" evidence="15">
    <location>
        <begin position="688"/>
        <end position="701"/>
    </location>
</feature>
<dbReference type="Pfam" id="PF00310">
    <property type="entry name" value="GATase_2"/>
    <property type="match status" value="1"/>
</dbReference>
<dbReference type="SUPFAM" id="SSF56235">
    <property type="entry name" value="N-terminal nucleophile aminohydrolases (Ntn hydrolases)"/>
    <property type="match status" value="1"/>
</dbReference>
<feature type="compositionally biased region" description="Low complexity" evidence="15">
    <location>
        <begin position="702"/>
        <end position="778"/>
    </location>
</feature>